<protein>
    <submittedName>
        <fullName evidence="2">Uncharacterized protein</fullName>
    </submittedName>
</protein>
<sequence>MTQIIKELENMTRLKQPERNKGDDKGDMTTFTNAPSSPTASDPGEYQASAVGSDQGDKKTSSQYDDSSSGRGKGSVVHCQKIEED</sequence>
<organism evidence="2 3">
    <name type="scientific">Pristionchus entomophagus</name>
    <dbReference type="NCBI Taxonomy" id="358040"/>
    <lineage>
        <taxon>Eukaryota</taxon>
        <taxon>Metazoa</taxon>
        <taxon>Ecdysozoa</taxon>
        <taxon>Nematoda</taxon>
        <taxon>Chromadorea</taxon>
        <taxon>Rhabditida</taxon>
        <taxon>Rhabditina</taxon>
        <taxon>Diplogasteromorpha</taxon>
        <taxon>Diplogasteroidea</taxon>
        <taxon>Neodiplogasteridae</taxon>
        <taxon>Pristionchus</taxon>
    </lineage>
</organism>
<gene>
    <name evidence="2" type="ORF">PENTCL1PPCAC_18251</name>
</gene>
<feature type="compositionally biased region" description="Basic and acidic residues" evidence="1">
    <location>
        <begin position="1"/>
        <end position="27"/>
    </location>
</feature>
<feature type="compositionally biased region" description="Polar residues" evidence="1">
    <location>
        <begin position="61"/>
        <end position="70"/>
    </location>
</feature>
<evidence type="ECO:0000313" key="2">
    <source>
        <dbReference type="EMBL" id="GMS96076.1"/>
    </source>
</evidence>
<dbReference type="Proteomes" id="UP001432027">
    <property type="component" value="Unassembled WGS sequence"/>
</dbReference>
<name>A0AAV5TP23_9BILA</name>
<comment type="caution">
    <text evidence="2">The sequence shown here is derived from an EMBL/GenBank/DDBJ whole genome shotgun (WGS) entry which is preliminary data.</text>
</comment>
<evidence type="ECO:0000256" key="1">
    <source>
        <dbReference type="SAM" id="MobiDB-lite"/>
    </source>
</evidence>
<keyword evidence="3" id="KW-1185">Reference proteome</keyword>
<proteinExistence type="predicted"/>
<dbReference type="EMBL" id="BTSX01000004">
    <property type="protein sequence ID" value="GMS96076.1"/>
    <property type="molecule type" value="Genomic_DNA"/>
</dbReference>
<reference evidence="2" key="1">
    <citation type="submission" date="2023-10" db="EMBL/GenBank/DDBJ databases">
        <title>Genome assembly of Pristionchus species.</title>
        <authorList>
            <person name="Yoshida K."/>
            <person name="Sommer R.J."/>
        </authorList>
    </citation>
    <scope>NUCLEOTIDE SEQUENCE</scope>
    <source>
        <strain evidence="2">RS0144</strain>
    </source>
</reference>
<feature type="region of interest" description="Disordered" evidence="1">
    <location>
        <begin position="1"/>
        <end position="85"/>
    </location>
</feature>
<dbReference type="AlphaFoldDB" id="A0AAV5TP23"/>
<feature type="compositionally biased region" description="Polar residues" evidence="1">
    <location>
        <begin position="29"/>
        <end position="40"/>
    </location>
</feature>
<accession>A0AAV5TP23</accession>
<evidence type="ECO:0000313" key="3">
    <source>
        <dbReference type="Proteomes" id="UP001432027"/>
    </source>
</evidence>